<gene>
    <name evidence="8" type="ORF">WJX72_004859</name>
</gene>
<dbReference type="InterPro" id="IPR012446">
    <property type="entry name" value="CRAC_channel"/>
</dbReference>
<dbReference type="PANTHER" id="PTHR31501">
    <property type="entry name" value="CALCIUM RELEASE-ACTIVATED CALCIUM CHANNEL PROTEIN 1"/>
    <property type="match status" value="1"/>
</dbReference>
<dbReference type="AlphaFoldDB" id="A0AAW1R6V8"/>
<feature type="transmembrane region" description="Helical" evidence="7">
    <location>
        <begin position="760"/>
        <end position="779"/>
    </location>
</feature>
<feature type="transmembrane region" description="Helical" evidence="7">
    <location>
        <begin position="98"/>
        <end position="123"/>
    </location>
</feature>
<keyword evidence="3 7" id="KW-0812">Transmembrane</keyword>
<dbReference type="GO" id="GO:0016020">
    <property type="term" value="C:membrane"/>
    <property type="evidence" value="ECO:0007669"/>
    <property type="project" value="UniProtKB-SubCell"/>
</dbReference>
<evidence type="ECO:0000256" key="7">
    <source>
        <dbReference type="SAM" id="Phobius"/>
    </source>
</evidence>
<name>A0AAW1R6V8_9CHLO</name>
<keyword evidence="9" id="KW-1185">Reference proteome</keyword>
<feature type="transmembrane region" description="Helical" evidence="7">
    <location>
        <begin position="180"/>
        <end position="202"/>
    </location>
</feature>
<dbReference type="PANTHER" id="PTHR31501:SF7">
    <property type="entry name" value="CALCIUM RELEASE-ACTIVATED CALCIUM CHANNEL PROTEIN 1"/>
    <property type="match status" value="1"/>
</dbReference>
<feature type="transmembrane region" description="Helical" evidence="7">
    <location>
        <begin position="339"/>
        <end position="360"/>
    </location>
</feature>
<comment type="caution">
    <text evidence="8">The sequence shown here is derived from an EMBL/GenBank/DDBJ whole genome shotgun (WGS) entry which is preliminary data.</text>
</comment>
<keyword evidence="5 7" id="KW-0472">Membrane</keyword>
<proteinExistence type="inferred from homology"/>
<comment type="subcellular location">
    <subcellularLocation>
        <location evidence="1">Membrane</location>
        <topology evidence="1">Multi-pass membrane protein</topology>
    </subcellularLocation>
</comment>
<feature type="transmembrane region" description="Helical" evidence="7">
    <location>
        <begin position="208"/>
        <end position="227"/>
    </location>
</feature>
<evidence type="ECO:0000313" key="8">
    <source>
        <dbReference type="EMBL" id="KAK9829265.1"/>
    </source>
</evidence>
<feature type="compositionally biased region" description="Low complexity" evidence="6">
    <location>
        <begin position="834"/>
        <end position="847"/>
    </location>
</feature>
<dbReference type="Proteomes" id="UP001489004">
    <property type="component" value="Unassembled WGS sequence"/>
</dbReference>
<feature type="transmembrane region" description="Helical" evidence="7">
    <location>
        <begin position="652"/>
        <end position="675"/>
    </location>
</feature>
<accession>A0AAW1R6V8</accession>
<evidence type="ECO:0000256" key="3">
    <source>
        <dbReference type="ARBA" id="ARBA00022692"/>
    </source>
</evidence>
<feature type="transmembrane region" description="Helical" evidence="7">
    <location>
        <begin position="68"/>
        <end position="86"/>
    </location>
</feature>
<feature type="transmembrane region" description="Helical" evidence="7">
    <location>
        <begin position="619"/>
        <end position="640"/>
    </location>
</feature>
<evidence type="ECO:0000256" key="1">
    <source>
        <dbReference type="ARBA" id="ARBA00004141"/>
    </source>
</evidence>
<evidence type="ECO:0000256" key="6">
    <source>
        <dbReference type="SAM" id="MobiDB-lite"/>
    </source>
</evidence>
<feature type="transmembrane region" description="Helical" evidence="7">
    <location>
        <begin position="366"/>
        <end position="388"/>
    </location>
</feature>
<keyword evidence="4 7" id="KW-1133">Transmembrane helix</keyword>
<dbReference type="Gene3D" id="1.20.140.140">
    <property type="entry name" value="Calcium release-activated calcium channel protein Orai"/>
    <property type="match status" value="3"/>
</dbReference>
<feature type="transmembrane region" description="Helical" evidence="7">
    <location>
        <begin position="478"/>
        <end position="499"/>
    </location>
</feature>
<feature type="region of interest" description="Disordered" evidence="6">
    <location>
        <begin position="813"/>
        <end position="847"/>
    </location>
</feature>
<dbReference type="InterPro" id="IPR038350">
    <property type="entry name" value="Orai_sf"/>
</dbReference>
<sequence>MALDAVIACQIDVCGGVRCCTDMYDTPAYSVLHWREQCVLDNARVLWQRVVDQTRRDVDEHAEQLKNLANLAALTAGFAMSSFLQFSFDNNASQPGVLIAFGVTASLVAALDFIAMCLCNLMLACILKVAEDNVNEEQEAHFVLQCREFALRYKPGDRPPAPRRTFRKYWDARCRAEWQWAFFFFWLSIPLFLINMGVSAWVKFSRRNTPALLMTVILGLALAYLAATHTRWVRHINSERSQKDVVIDVKPAGLPWDWHRLPHAYSLSITYSRPIEPAHNDVLPDAIGHDDETTEAVLARWRAEDMQQRTLDNARVLWKRFVDSIRNDVEECSEQLRSLSFLAGILDGFAMSSLLQLPVAASTSRVVINGYSVTLGITVALMTVAMAMSGMMTMSIVKSGAQLVAEKEEALFMAQCYEFAAGFRLGDRPPALRRNFRNHWEQRCEGEWRRAFYMFTVGLVVFQIHLCFAAWVKFPPPYQTTAVLMTIILGLGLVGLVIANLRWSRFSLGVSTKIGGGARHENSALWVTPLRPVGLPFDWHLPPYTVLLHSPVHQHNGKAPSQAPSSGEDPGLADVWPYSGQMREEIVEQQHLNNARVLWERFASKNLTDLEERQEQLRIVVELSAVIAGFEMIAFLQFGFDTHATNYGLQLSYAVTSALTVALSSCSMTMCGLIMESILETGSAYLSPSAEADYMMRCREWVAGYQLGDRPPEPKRNFRNHWDRQCEDEWRRAFYMFSLSVPLYLINSAISAWIKWQTLRAPPAISSSVLGLAVLYLLLGHARWVRHLLGFEHVQVSKELSLPAGLPFDWHANPKPVPSSQRRRGSLNTPANGSSRSMATASSLSGV</sequence>
<evidence type="ECO:0000256" key="5">
    <source>
        <dbReference type="ARBA" id="ARBA00023136"/>
    </source>
</evidence>
<evidence type="ECO:0000256" key="2">
    <source>
        <dbReference type="ARBA" id="ARBA00008062"/>
    </source>
</evidence>
<protein>
    <submittedName>
        <fullName evidence="8">Uncharacterized protein</fullName>
    </submittedName>
</protein>
<organism evidence="8 9">
    <name type="scientific">[Myrmecia] bisecta</name>
    <dbReference type="NCBI Taxonomy" id="41462"/>
    <lineage>
        <taxon>Eukaryota</taxon>
        <taxon>Viridiplantae</taxon>
        <taxon>Chlorophyta</taxon>
        <taxon>core chlorophytes</taxon>
        <taxon>Trebouxiophyceae</taxon>
        <taxon>Trebouxiales</taxon>
        <taxon>Trebouxiaceae</taxon>
        <taxon>Myrmecia</taxon>
    </lineage>
</organism>
<feature type="transmembrane region" description="Helical" evidence="7">
    <location>
        <begin position="451"/>
        <end position="472"/>
    </location>
</feature>
<evidence type="ECO:0000313" key="9">
    <source>
        <dbReference type="Proteomes" id="UP001489004"/>
    </source>
</evidence>
<feature type="transmembrane region" description="Helical" evidence="7">
    <location>
        <begin position="733"/>
        <end position="754"/>
    </location>
</feature>
<dbReference type="EMBL" id="JALJOR010000001">
    <property type="protein sequence ID" value="KAK9829265.1"/>
    <property type="molecule type" value="Genomic_DNA"/>
</dbReference>
<reference evidence="8 9" key="1">
    <citation type="journal article" date="2024" name="Nat. Commun.">
        <title>Phylogenomics reveals the evolutionary origins of lichenization in chlorophyte algae.</title>
        <authorList>
            <person name="Puginier C."/>
            <person name="Libourel C."/>
            <person name="Otte J."/>
            <person name="Skaloud P."/>
            <person name="Haon M."/>
            <person name="Grisel S."/>
            <person name="Petersen M."/>
            <person name="Berrin J.G."/>
            <person name="Delaux P.M."/>
            <person name="Dal Grande F."/>
            <person name="Keller J."/>
        </authorList>
    </citation>
    <scope>NUCLEOTIDE SEQUENCE [LARGE SCALE GENOMIC DNA]</scope>
    <source>
        <strain evidence="8 9">SAG 2043</strain>
    </source>
</reference>
<dbReference type="Pfam" id="PF07856">
    <property type="entry name" value="Orai-1"/>
    <property type="match status" value="3"/>
</dbReference>
<comment type="similarity">
    <text evidence="2">Belongs to the Orai family.</text>
</comment>
<evidence type="ECO:0000256" key="4">
    <source>
        <dbReference type="ARBA" id="ARBA00022989"/>
    </source>
</evidence>